<keyword evidence="5" id="KW-1015">Disulfide bond</keyword>
<name>A0A317VF65_9EURO</name>
<evidence type="ECO:0000313" key="9">
    <source>
        <dbReference type="EMBL" id="PWY73016.1"/>
    </source>
</evidence>
<dbReference type="GO" id="GO:0008843">
    <property type="term" value="F:endochitinase activity"/>
    <property type="evidence" value="ECO:0007669"/>
    <property type="project" value="UniProtKB-EC"/>
</dbReference>
<keyword evidence="4" id="KW-0843">Virulence</keyword>
<dbReference type="PANTHER" id="PTHR11177">
    <property type="entry name" value="CHITINASE"/>
    <property type="match status" value="1"/>
</dbReference>
<dbReference type="GO" id="GO:0008061">
    <property type="term" value="F:chitin binding"/>
    <property type="evidence" value="ECO:0007669"/>
    <property type="project" value="UniProtKB-UniRule"/>
</dbReference>
<dbReference type="InterPro" id="IPR017853">
    <property type="entry name" value="GH"/>
</dbReference>
<dbReference type="Proteomes" id="UP000247233">
    <property type="component" value="Unassembled WGS sequence"/>
</dbReference>
<dbReference type="AlphaFoldDB" id="A0A317VF65"/>
<feature type="domain" description="Chitin-binding type-1" evidence="7">
    <location>
        <begin position="61"/>
        <end position="114"/>
    </location>
</feature>
<dbReference type="Gene3D" id="3.20.20.80">
    <property type="entry name" value="Glycosidases"/>
    <property type="match status" value="1"/>
</dbReference>
<feature type="disulfide bond" evidence="5">
    <location>
        <begin position="79"/>
        <end position="91"/>
    </location>
</feature>
<comment type="caution">
    <text evidence="9">The sequence shown here is derived from an EMBL/GenBank/DDBJ whole genome shotgun (WGS) entry which is preliminary data.</text>
</comment>
<dbReference type="InterPro" id="IPR011583">
    <property type="entry name" value="Chitinase_II/V-like_cat"/>
</dbReference>
<feature type="chain" id="PRO_5016378141" description="chitinase" evidence="6">
    <location>
        <begin position="22"/>
        <end position="1171"/>
    </location>
</feature>
<dbReference type="PROSITE" id="PS50941">
    <property type="entry name" value="CHIT_BIND_I_2"/>
    <property type="match status" value="1"/>
</dbReference>
<evidence type="ECO:0000256" key="2">
    <source>
        <dbReference type="ARBA" id="ARBA00012729"/>
    </source>
</evidence>
<dbReference type="SUPFAM" id="SSF57016">
    <property type="entry name" value="Plant lectins/antimicrobial peptides"/>
    <property type="match status" value="1"/>
</dbReference>
<dbReference type="OrthoDB" id="73875at2759"/>
<dbReference type="CDD" id="cd06922">
    <property type="entry name" value="ChtBD1_GH18_1"/>
    <property type="match status" value="1"/>
</dbReference>
<dbReference type="PROSITE" id="PS51910">
    <property type="entry name" value="GH18_2"/>
    <property type="match status" value="1"/>
</dbReference>
<feature type="domain" description="GH18" evidence="8">
    <location>
        <begin position="116"/>
        <end position="475"/>
    </location>
</feature>
<keyword evidence="10" id="KW-1185">Reference proteome</keyword>
<dbReference type="RefSeq" id="XP_025396670.1">
    <property type="nucleotide sequence ID" value="XM_025547334.1"/>
</dbReference>
<evidence type="ECO:0000256" key="6">
    <source>
        <dbReference type="SAM" id="SignalP"/>
    </source>
</evidence>
<dbReference type="GeneID" id="37069571"/>
<evidence type="ECO:0000259" key="8">
    <source>
        <dbReference type="PROSITE" id="PS51910"/>
    </source>
</evidence>
<evidence type="ECO:0000256" key="1">
    <source>
        <dbReference type="ARBA" id="ARBA00008682"/>
    </source>
</evidence>
<dbReference type="VEuPathDB" id="FungiDB:BO70DRAFT_413685"/>
<keyword evidence="3 5" id="KW-0147">Chitin-binding</keyword>
<dbReference type="Pfam" id="PF00704">
    <property type="entry name" value="Glyco_hydro_18"/>
    <property type="match status" value="1"/>
</dbReference>
<keyword evidence="9" id="KW-0378">Hydrolase</keyword>
<keyword evidence="6" id="KW-0732">Signal</keyword>
<accession>A0A317VF65</accession>
<dbReference type="EC" id="3.2.1.14" evidence="2"/>
<dbReference type="InterPro" id="IPR001002">
    <property type="entry name" value="Chitin-bd_1"/>
</dbReference>
<dbReference type="SUPFAM" id="SSF51445">
    <property type="entry name" value="(Trans)glycosidases"/>
    <property type="match status" value="1"/>
</dbReference>
<dbReference type="InterPro" id="IPR036861">
    <property type="entry name" value="Endochitinase-like_sf"/>
</dbReference>
<dbReference type="SMART" id="SM00270">
    <property type="entry name" value="ChtBD1"/>
    <property type="match status" value="2"/>
</dbReference>
<feature type="disulfide bond" evidence="5">
    <location>
        <begin position="84"/>
        <end position="98"/>
    </location>
</feature>
<evidence type="ECO:0000259" key="7">
    <source>
        <dbReference type="PROSITE" id="PS50941"/>
    </source>
</evidence>
<dbReference type="GO" id="GO:0005576">
    <property type="term" value="C:extracellular region"/>
    <property type="evidence" value="ECO:0007669"/>
    <property type="project" value="TreeGrafter"/>
</dbReference>
<proteinExistence type="inferred from homology"/>
<dbReference type="Gene3D" id="3.30.60.10">
    <property type="entry name" value="Endochitinase-like"/>
    <property type="match status" value="1"/>
</dbReference>
<evidence type="ECO:0000256" key="3">
    <source>
        <dbReference type="ARBA" id="ARBA00022669"/>
    </source>
</evidence>
<reference evidence="9 10" key="1">
    <citation type="submission" date="2016-12" db="EMBL/GenBank/DDBJ databases">
        <title>The genomes of Aspergillus section Nigri reveals drivers in fungal speciation.</title>
        <authorList>
            <consortium name="DOE Joint Genome Institute"/>
            <person name="Vesth T.C."/>
            <person name="Nybo J."/>
            <person name="Theobald S."/>
            <person name="Brandl J."/>
            <person name="Frisvad J.C."/>
            <person name="Nielsen K.F."/>
            <person name="Lyhne E.K."/>
            <person name="Kogle M.E."/>
            <person name="Kuo A."/>
            <person name="Riley R."/>
            <person name="Clum A."/>
            <person name="Nolan M."/>
            <person name="Lipzen A."/>
            <person name="Salamov A."/>
            <person name="Henrissat B."/>
            <person name="Wiebenga A."/>
            <person name="De Vries R.P."/>
            <person name="Grigoriev I.V."/>
            <person name="Mortensen U.H."/>
            <person name="Andersen M.R."/>
            <person name="Baker S.E."/>
        </authorList>
    </citation>
    <scope>NUCLEOTIDE SEQUENCE [LARGE SCALE GENOMIC DNA]</scope>
    <source>
        <strain evidence="9 10">CBS 117.55</strain>
    </source>
</reference>
<dbReference type="InterPro" id="IPR050314">
    <property type="entry name" value="Glycosyl_Hydrlase_18"/>
</dbReference>
<dbReference type="InterPro" id="IPR001223">
    <property type="entry name" value="Glyco_hydro18_cat"/>
</dbReference>
<dbReference type="Gene3D" id="3.10.50.10">
    <property type="match status" value="1"/>
</dbReference>
<evidence type="ECO:0000256" key="5">
    <source>
        <dbReference type="PROSITE-ProRule" id="PRU00261"/>
    </source>
</evidence>
<dbReference type="EMBL" id="MSFL01000025">
    <property type="protein sequence ID" value="PWY73016.1"/>
    <property type="molecule type" value="Genomic_DNA"/>
</dbReference>
<evidence type="ECO:0000313" key="10">
    <source>
        <dbReference type="Proteomes" id="UP000247233"/>
    </source>
</evidence>
<sequence length="1171" mass="128465">MLAGIALTLLVGLGALPSVIADTSCSATVPCEIGCCDKYGVCGMGPDFCGTDVCVNSCDAKAECNPGGWPSEYVNATTCPLDVCCSEYGFCGTTEEFCGNKTVTAPSCDASSQSLTRVIGYYSSAGAFRACDGMAPYAVPQGVYSHIYFAFGSIDPDTFEVIPAEQVDELLYPQLAALQTRDLGQELWLSIGGWDFSDSDEPTATTFSDLAAADTAKQNVFFKSLINFMSTYGFTGVDIDWEYPAASDRNGRAEDYENYPTFLANLKKALADYKYGLSITLPTSYWYLQHFDLTAIEPSVDWFNVMSYDLHGTWDIGDIWTGAYLDAHTNLTEIKLALDLLWGVDIKPSKINLGLAFYGRSYTISSASCSEPGCSYVSAADAGTCSDSAGILFNSEIEDIIAEYDLTPTLYEDAAVKTITWDSDQWVSFDDEETWKLKAEYAKSVCLGGVMVWSIDEDDSNHTFSVGLAAALGNKINIDPDTGLAIDAYGEGITATSYISTQDDYCRFINCGETCPSGFSEIVREDKKSQIMLDSTECLSGSKQTQTLCCPTSSELPTCRWRGFHNSGKCKGGCESDEAEVGTITAGCHSGYQSACCTITRSTEPWSECAWTSKCESDETCPSGYDNFVVGSRQGWGGRKSCSGKKNYNYCCKDLSAPDAFTNCEWKGHEVEFPNQEYCTDACPSGSIRIAEESIDVMWGANKRAHTADCLFGNEAYCCAGTTKVIVNPRGVTPTFNPAAEEFYYYFDKFLSNPSCPANWDAEYSASFFKRSTSPSDVDLLFNEVLAQLVTWISSIIPPKEKTDIYTGLLKEYGFENTAPSPENLTHLLYGMEDIWTGAPIYDANTLMSQTMCDIYVARKGVDNLAVASDTLCELPTSSTLSKRMLDEASDAARSVNDNQPTVLAAINGVLSGNLAFHYARWLESTSEQVILELAFWIGETPGTTPTADQRARFADRADTRFVDRWIVFHFHIGLDARTFLQTDSTNPVFYPGITAIRVYHGQTLHTYPGGQADPRAEYVFSNSYRAGQLNVGAMQNYNARSEVLRCRNLNSAERERRVFPHRWYIGRDRTTAITEQARQGYSTVYVRALNQLGLWLHTRGFFSPARLALLWPRMANYVSTGPDSDGFIPAPSSVNINGRTDYRPQSGAFATNWAADGSHVDISESAPVTP</sequence>
<organism evidence="9 10">
    <name type="scientific">Aspergillus heteromorphus CBS 117.55</name>
    <dbReference type="NCBI Taxonomy" id="1448321"/>
    <lineage>
        <taxon>Eukaryota</taxon>
        <taxon>Fungi</taxon>
        <taxon>Dikarya</taxon>
        <taxon>Ascomycota</taxon>
        <taxon>Pezizomycotina</taxon>
        <taxon>Eurotiomycetes</taxon>
        <taxon>Eurotiomycetidae</taxon>
        <taxon>Eurotiales</taxon>
        <taxon>Aspergillaceae</taxon>
        <taxon>Aspergillus</taxon>
        <taxon>Aspergillus subgen. Circumdati</taxon>
    </lineage>
</organism>
<dbReference type="CDD" id="cd00035">
    <property type="entry name" value="ChtBD1"/>
    <property type="match status" value="1"/>
</dbReference>
<evidence type="ECO:0000256" key="4">
    <source>
        <dbReference type="ARBA" id="ARBA00023026"/>
    </source>
</evidence>
<dbReference type="InterPro" id="IPR018371">
    <property type="entry name" value="Chitin-binding_1_CS"/>
</dbReference>
<dbReference type="InterPro" id="IPR029070">
    <property type="entry name" value="Chitinase_insertion_sf"/>
</dbReference>
<comment type="similarity">
    <text evidence="1">Belongs to the glycosyl hydrolase 18 family. Chitinase class V subfamily.</text>
</comment>
<feature type="signal peptide" evidence="6">
    <location>
        <begin position="1"/>
        <end position="21"/>
    </location>
</feature>
<dbReference type="PANTHER" id="PTHR11177:SF389">
    <property type="entry name" value="CHITINASE"/>
    <property type="match status" value="1"/>
</dbReference>
<dbReference type="Pfam" id="PF00187">
    <property type="entry name" value="Chitin_bind_1"/>
    <property type="match status" value="1"/>
</dbReference>
<dbReference type="SMART" id="SM00636">
    <property type="entry name" value="Glyco_18"/>
    <property type="match status" value="1"/>
</dbReference>
<dbReference type="GO" id="GO:0006032">
    <property type="term" value="P:chitin catabolic process"/>
    <property type="evidence" value="ECO:0007669"/>
    <property type="project" value="TreeGrafter"/>
</dbReference>
<gene>
    <name evidence="9" type="ORF">BO70DRAFT_413685</name>
</gene>
<comment type="caution">
    <text evidence="5">Lacks conserved residue(s) required for the propagation of feature annotation.</text>
</comment>
<dbReference type="GO" id="GO:0005975">
    <property type="term" value="P:carbohydrate metabolic process"/>
    <property type="evidence" value="ECO:0007669"/>
    <property type="project" value="InterPro"/>
</dbReference>
<protein>
    <recommendedName>
        <fullName evidence="2">chitinase</fullName>
        <ecNumber evidence="2">3.2.1.14</ecNumber>
    </recommendedName>
</protein>
<dbReference type="SUPFAM" id="SSF54556">
    <property type="entry name" value="Chitinase insertion domain"/>
    <property type="match status" value="1"/>
</dbReference>
<dbReference type="PROSITE" id="PS00026">
    <property type="entry name" value="CHIT_BIND_I_1"/>
    <property type="match status" value="1"/>
</dbReference>
<dbReference type="STRING" id="1448321.A0A317VF65"/>